<dbReference type="GO" id="GO:0016705">
    <property type="term" value="F:oxidoreductase activity, acting on paired donors, with incorporation or reduction of molecular oxygen"/>
    <property type="evidence" value="ECO:0007669"/>
    <property type="project" value="InterPro"/>
</dbReference>
<protein>
    <submittedName>
        <fullName evidence="2">LLM class flavin-dependent oxidoreductase</fullName>
    </submittedName>
</protein>
<accession>A0A972SIQ2</accession>
<dbReference type="Gene3D" id="3.20.20.30">
    <property type="entry name" value="Luciferase-like domain"/>
    <property type="match status" value="1"/>
</dbReference>
<name>A0A972SIQ2_9BURK</name>
<feature type="domain" description="Luciferase-like" evidence="1">
    <location>
        <begin position="1"/>
        <end position="314"/>
    </location>
</feature>
<dbReference type="PANTHER" id="PTHR30137:SF6">
    <property type="entry name" value="LUCIFERASE-LIKE MONOOXYGENASE"/>
    <property type="match status" value="1"/>
</dbReference>
<organism evidence="2 3">
    <name type="scientific">Paraburkholderia elongata</name>
    <dbReference type="NCBI Taxonomy" id="2675747"/>
    <lineage>
        <taxon>Bacteria</taxon>
        <taxon>Pseudomonadati</taxon>
        <taxon>Pseudomonadota</taxon>
        <taxon>Betaproteobacteria</taxon>
        <taxon>Burkholderiales</taxon>
        <taxon>Burkholderiaceae</taxon>
        <taxon>Paraburkholderia</taxon>
    </lineage>
</organism>
<proteinExistence type="predicted"/>
<dbReference type="SUPFAM" id="SSF51679">
    <property type="entry name" value="Bacterial luciferase-like"/>
    <property type="match status" value="1"/>
</dbReference>
<reference evidence="2 3" key="1">
    <citation type="submission" date="2019-11" db="EMBL/GenBank/DDBJ databases">
        <title>Metabolism of dissolved organic matter in forest soils.</title>
        <authorList>
            <person name="Cyle K.T."/>
            <person name="Wilhelm R.C."/>
            <person name="Martinez C.E."/>
        </authorList>
    </citation>
    <scope>NUCLEOTIDE SEQUENCE [LARGE SCALE GENOMIC DNA]</scope>
    <source>
        <strain evidence="2 3">5N</strain>
    </source>
</reference>
<evidence type="ECO:0000313" key="3">
    <source>
        <dbReference type="Proteomes" id="UP000655523"/>
    </source>
</evidence>
<dbReference type="RefSeq" id="WP_172162782.1">
    <property type="nucleotide sequence ID" value="NZ_WOEZ01000044.1"/>
</dbReference>
<gene>
    <name evidence="2" type="ORF">GNZ13_09640</name>
</gene>
<dbReference type="Pfam" id="PF00296">
    <property type="entry name" value="Bac_luciferase"/>
    <property type="match status" value="1"/>
</dbReference>
<sequence>MEVGILCVLQNFENRMTDTELYETDMDILVSAEKLGFDSVAVVEHHFSNYGMAPDNMQILSYVAAKTSTIKLMTGAVILPWNNPLRVVEKMILLDHLSGGRARFGMGRGLARREYETFGIPMSEARDRFEEAAHMILEGLETGIVEGEGPYYKQMRTEVRPGPLNSFKDRRYCVAMSPESIPLAIDTGSTMLSFAQKPWAEMAPHFDFYRKGYAEKWDRPAPAPICVDFVFCDESAERAEELAREYIANYYKTILVHYEFAGEHFDKKVYGKYAKDAEVLRQVGYDAAAKAFVDVNTWGTPTQILEKLEQRKKEIGDFALTIEVSYGGMPKGVARKNMELFAKSVLPELHSWQ</sequence>
<keyword evidence="3" id="KW-1185">Reference proteome</keyword>
<dbReference type="GO" id="GO:0005829">
    <property type="term" value="C:cytosol"/>
    <property type="evidence" value="ECO:0007669"/>
    <property type="project" value="TreeGrafter"/>
</dbReference>
<dbReference type="InterPro" id="IPR011251">
    <property type="entry name" value="Luciferase-like_dom"/>
</dbReference>
<dbReference type="PANTHER" id="PTHR30137">
    <property type="entry name" value="LUCIFERASE-LIKE MONOOXYGENASE"/>
    <property type="match status" value="1"/>
</dbReference>
<dbReference type="InterPro" id="IPR050766">
    <property type="entry name" value="Bact_Lucif_Oxidored"/>
</dbReference>
<dbReference type="AlphaFoldDB" id="A0A972SIQ2"/>
<comment type="caution">
    <text evidence="2">The sequence shown here is derived from an EMBL/GenBank/DDBJ whole genome shotgun (WGS) entry which is preliminary data.</text>
</comment>
<evidence type="ECO:0000313" key="2">
    <source>
        <dbReference type="EMBL" id="NPT54865.1"/>
    </source>
</evidence>
<dbReference type="InterPro" id="IPR036661">
    <property type="entry name" value="Luciferase-like_sf"/>
</dbReference>
<dbReference type="EMBL" id="WOEZ01000044">
    <property type="protein sequence ID" value="NPT54865.1"/>
    <property type="molecule type" value="Genomic_DNA"/>
</dbReference>
<dbReference type="Proteomes" id="UP000655523">
    <property type="component" value="Unassembled WGS sequence"/>
</dbReference>
<evidence type="ECO:0000259" key="1">
    <source>
        <dbReference type="Pfam" id="PF00296"/>
    </source>
</evidence>